<evidence type="ECO:0000259" key="10">
    <source>
        <dbReference type="PROSITE" id="PS50109"/>
    </source>
</evidence>
<keyword evidence="9" id="KW-0472">Membrane</keyword>
<dbReference type="GO" id="GO:0016301">
    <property type="term" value="F:kinase activity"/>
    <property type="evidence" value="ECO:0007669"/>
    <property type="project" value="UniProtKB-KW"/>
</dbReference>
<dbReference type="PRINTS" id="PR00344">
    <property type="entry name" value="BCTRLSENSOR"/>
</dbReference>
<evidence type="ECO:0000256" key="6">
    <source>
        <dbReference type="ARBA" id="ARBA00022777"/>
    </source>
</evidence>
<dbReference type="InterPro" id="IPR004358">
    <property type="entry name" value="Sig_transdc_His_kin-like_C"/>
</dbReference>
<keyword evidence="12" id="KW-1185">Reference proteome</keyword>
<evidence type="ECO:0000256" key="5">
    <source>
        <dbReference type="ARBA" id="ARBA00022741"/>
    </source>
</evidence>
<comment type="caution">
    <text evidence="11">The sequence shown here is derived from an EMBL/GenBank/DDBJ whole genome shotgun (WGS) entry which is preliminary data.</text>
</comment>
<dbReference type="InterPro" id="IPR036890">
    <property type="entry name" value="HATPase_C_sf"/>
</dbReference>
<evidence type="ECO:0000256" key="4">
    <source>
        <dbReference type="ARBA" id="ARBA00022679"/>
    </source>
</evidence>
<dbReference type="InterPro" id="IPR050980">
    <property type="entry name" value="2C_sensor_his_kinase"/>
</dbReference>
<keyword evidence="9" id="KW-1133">Transmembrane helix</keyword>
<evidence type="ECO:0000313" key="11">
    <source>
        <dbReference type="EMBL" id="MCZ8512215.1"/>
    </source>
</evidence>
<dbReference type="PROSITE" id="PS50109">
    <property type="entry name" value="HIS_KIN"/>
    <property type="match status" value="1"/>
</dbReference>
<evidence type="ECO:0000256" key="7">
    <source>
        <dbReference type="ARBA" id="ARBA00022840"/>
    </source>
</evidence>
<keyword evidence="3" id="KW-0597">Phosphoprotein</keyword>
<feature type="transmembrane region" description="Helical" evidence="9">
    <location>
        <begin position="98"/>
        <end position="115"/>
    </location>
</feature>
<dbReference type="PANTHER" id="PTHR44936">
    <property type="entry name" value="SENSOR PROTEIN CREC"/>
    <property type="match status" value="1"/>
</dbReference>
<comment type="catalytic activity">
    <reaction evidence="1">
        <text>ATP + protein L-histidine = ADP + protein N-phospho-L-histidine.</text>
        <dbReference type="EC" id="2.7.13.3"/>
    </reaction>
</comment>
<feature type="transmembrane region" description="Helical" evidence="9">
    <location>
        <begin position="61"/>
        <end position="78"/>
    </location>
</feature>
<evidence type="ECO:0000256" key="1">
    <source>
        <dbReference type="ARBA" id="ARBA00000085"/>
    </source>
</evidence>
<dbReference type="InterPro" id="IPR005467">
    <property type="entry name" value="His_kinase_dom"/>
</dbReference>
<evidence type="ECO:0000256" key="8">
    <source>
        <dbReference type="ARBA" id="ARBA00023012"/>
    </source>
</evidence>
<protein>
    <recommendedName>
        <fullName evidence="2">histidine kinase</fullName>
        <ecNumber evidence="2">2.7.13.3</ecNumber>
    </recommendedName>
</protein>
<keyword evidence="6 11" id="KW-0418">Kinase</keyword>
<keyword evidence="8" id="KW-0902">Two-component regulatory system</keyword>
<dbReference type="EC" id="2.7.13.3" evidence="2"/>
<dbReference type="PANTHER" id="PTHR44936:SF9">
    <property type="entry name" value="SENSOR PROTEIN CREC"/>
    <property type="match status" value="1"/>
</dbReference>
<evidence type="ECO:0000256" key="3">
    <source>
        <dbReference type="ARBA" id="ARBA00022553"/>
    </source>
</evidence>
<dbReference type="CDD" id="cd00075">
    <property type="entry name" value="HATPase"/>
    <property type="match status" value="1"/>
</dbReference>
<sequence>MKRLPAFLSMRTNALLFSFMLVAVPLAGEVKFYPFPVDFRMSLGTPVFFFFLLLLDKIHPIGSGLATGLCVTLYRAGLETSFSAGVDWSSALSHHGPAFMYYFVYAILFSVLRIPHMHDKPLLIGGLAVLAELGASFAEISFRTDPRAVLFSSSYWVEVAVIAVIRSFFVLGFYNLILLYQVKWAETEQRRRNEQMLMLVSSLYQDSVHLRKTLRNAERITEACYELYRELKNEAADPKLADWSSRMLRIAGQVHDIKKDNQRIAAGLSKLISDEKLGEYMGISELGAIMIQANRNYAEAIGKEVQLRFVSDTEVSVPMYAVLSILNNLVANAIEAIPKSGTVTVEAVQDGESLVLRTRDDGPGIAAKYADVIFDPGFTTKYDNSGQPSTGIGLSYVEQIAGELGGSISVEPGPGGKGAVFTVVLPAAGLKERK</sequence>
<keyword evidence="7" id="KW-0067">ATP-binding</keyword>
<dbReference type="Gene3D" id="3.30.565.10">
    <property type="entry name" value="Histidine kinase-like ATPase, C-terminal domain"/>
    <property type="match status" value="1"/>
</dbReference>
<dbReference type="Proteomes" id="UP001527882">
    <property type="component" value="Unassembled WGS sequence"/>
</dbReference>
<reference evidence="11 12" key="1">
    <citation type="submission" date="2022-12" db="EMBL/GenBank/DDBJ databases">
        <title>Draft genome sequence of Paenibacillus sp. dW9.</title>
        <authorList>
            <person name="Choi E.-W."/>
            <person name="Kim D.-U."/>
        </authorList>
    </citation>
    <scope>NUCLEOTIDE SEQUENCE [LARGE SCALE GENOMIC DNA]</scope>
    <source>
        <strain evidence="12">dW9</strain>
    </source>
</reference>
<dbReference type="InterPro" id="IPR003594">
    <property type="entry name" value="HATPase_dom"/>
</dbReference>
<evidence type="ECO:0000313" key="12">
    <source>
        <dbReference type="Proteomes" id="UP001527882"/>
    </source>
</evidence>
<accession>A0ABT4Q688</accession>
<dbReference type="Pfam" id="PF02518">
    <property type="entry name" value="HATPase_c"/>
    <property type="match status" value="1"/>
</dbReference>
<name>A0ABT4Q688_9BACL</name>
<dbReference type="RefSeq" id="WP_269880630.1">
    <property type="nucleotide sequence ID" value="NZ_JAQAGZ010000004.1"/>
</dbReference>
<feature type="transmembrane region" description="Helical" evidence="9">
    <location>
        <begin position="154"/>
        <end position="182"/>
    </location>
</feature>
<feature type="transmembrane region" description="Helical" evidence="9">
    <location>
        <begin position="122"/>
        <end position="142"/>
    </location>
</feature>
<keyword evidence="9" id="KW-0812">Transmembrane</keyword>
<keyword evidence="5" id="KW-0547">Nucleotide-binding</keyword>
<feature type="domain" description="Histidine kinase" evidence="10">
    <location>
        <begin position="322"/>
        <end position="429"/>
    </location>
</feature>
<dbReference type="SUPFAM" id="SSF55874">
    <property type="entry name" value="ATPase domain of HSP90 chaperone/DNA topoisomerase II/histidine kinase"/>
    <property type="match status" value="1"/>
</dbReference>
<dbReference type="SMART" id="SM00387">
    <property type="entry name" value="HATPase_c"/>
    <property type="match status" value="1"/>
</dbReference>
<feature type="transmembrane region" description="Helical" evidence="9">
    <location>
        <begin position="37"/>
        <end position="54"/>
    </location>
</feature>
<evidence type="ECO:0000256" key="9">
    <source>
        <dbReference type="SAM" id="Phobius"/>
    </source>
</evidence>
<keyword evidence="4" id="KW-0808">Transferase</keyword>
<organism evidence="11 12">
    <name type="scientific">Paenibacillus gyeongsangnamensis</name>
    <dbReference type="NCBI Taxonomy" id="3388067"/>
    <lineage>
        <taxon>Bacteria</taxon>
        <taxon>Bacillati</taxon>
        <taxon>Bacillota</taxon>
        <taxon>Bacilli</taxon>
        <taxon>Bacillales</taxon>
        <taxon>Paenibacillaceae</taxon>
        <taxon>Paenibacillus</taxon>
    </lineage>
</organism>
<proteinExistence type="predicted"/>
<evidence type="ECO:0000256" key="2">
    <source>
        <dbReference type="ARBA" id="ARBA00012438"/>
    </source>
</evidence>
<dbReference type="EMBL" id="JAQAGZ010000004">
    <property type="protein sequence ID" value="MCZ8512215.1"/>
    <property type="molecule type" value="Genomic_DNA"/>
</dbReference>
<gene>
    <name evidence="11" type="ORF">O9H85_07195</name>
</gene>